<evidence type="ECO:0000256" key="1">
    <source>
        <dbReference type="ARBA" id="ARBA00010587"/>
    </source>
</evidence>
<dbReference type="OrthoDB" id="7305302at2"/>
<dbReference type="AlphaFoldDB" id="A0A0C2V630"/>
<evidence type="ECO:0000313" key="6">
    <source>
        <dbReference type="Proteomes" id="UP000031971"/>
    </source>
</evidence>
<feature type="domain" description="Hemerythrin-like" evidence="4">
    <location>
        <begin position="15"/>
        <end position="125"/>
    </location>
</feature>
<dbReference type="RefSeq" id="WP_052472841.1">
    <property type="nucleotide sequence ID" value="NZ_JXSL01000009.1"/>
</dbReference>
<dbReference type="Gene3D" id="1.20.120.50">
    <property type="entry name" value="Hemerythrin-like"/>
    <property type="match status" value="2"/>
</dbReference>
<dbReference type="STRING" id="272627.CCC_03129"/>
<evidence type="ECO:0000259" key="4">
    <source>
        <dbReference type="Pfam" id="PF01814"/>
    </source>
</evidence>
<dbReference type="Proteomes" id="UP000031971">
    <property type="component" value="Unassembled WGS sequence"/>
</dbReference>
<feature type="domain" description="Hemerythrin-like" evidence="4">
    <location>
        <begin position="171"/>
        <end position="249"/>
    </location>
</feature>
<dbReference type="EMBL" id="JXSL01000009">
    <property type="protein sequence ID" value="KIM00527.1"/>
    <property type="molecule type" value="Genomic_DNA"/>
</dbReference>
<evidence type="ECO:0000256" key="3">
    <source>
        <dbReference type="ARBA" id="ARBA00023004"/>
    </source>
</evidence>
<reference evidence="5 6" key="1">
    <citation type="submission" date="2015-01" db="EMBL/GenBank/DDBJ databases">
        <title>Genome Sequence of Magnetospirillum magnetotacticum Strain MS-1.</title>
        <authorList>
            <person name="Marinov G.K."/>
            <person name="Smalley M.D."/>
            <person name="DeSalvo G."/>
        </authorList>
    </citation>
    <scope>NUCLEOTIDE SEQUENCE [LARGE SCALE GENOMIC DNA]</scope>
    <source>
        <strain evidence="5 6">MS-1</strain>
    </source>
</reference>
<dbReference type="CDD" id="cd12107">
    <property type="entry name" value="Hemerythrin"/>
    <property type="match status" value="2"/>
</dbReference>
<sequence length="252" mass="28239">MAIEWNDRLAIDKGIIDQDHRVLIDLCSTFIRLKESAGKAELARVIADLEHYARSHFWRESELQRRIGFCYAEQQTDEHRQLVASLGEVAVRFFHAKEAEAVRAVSNELGKLLHSWLIDHILKSDIHMVAYRTEIAAMAKDMTPMDGADKGAAVRTIGSDVLYNLSIDNGVIDDDHHHLIELINDFILGTSEAVGHAYLDATLIKLQAYTQSHFSREEDLQAAVGFPFAVAHKQAHQSLIASLGGFQAQLSR</sequence>
<dbReference type="PANTHER" id="PTHR37164:SF1">
    <property type="entry name" value="BACTERIOHEMERYTHRIN"/>
    <property type="match status" value="1"/>
</dbReference>
<comment type="caution">
    <text evidence="5">The sequence shown here is derived from an EMBL/GenBank/DDBJ whole genome shotgun (WGS) entry which is preliminary data.</text>
</comment>
<dbReference type="NCBIfam" id="TIGR02481">
    <property type="entry name" value="hemeryth_dom"/>
    <property type="match status" value="2"/>
</dbReference>
<dbReference type="Pfam" id="PF01814">
    <property type="entry name" value="Hemerythrin"/>
    <property type="match status" value="2"/>
</dbReference>
<accession>A0A0C2V630</accession>
<dbReference type="InterPro" id="IPR050669">
    <property type="entry name" value="Hemerythrin"/>
</dbReference>
<organism evidence="5 6">
    <name type="scientific">Paramagnetospirillum magnetotacticum MS-1</name>
    <dbReference type="NCBI Taxonomy" id="272627"/>
    <lineage>
        <taxon>Bacteria</taxon>
        <taxon>Pseudomonadati</taxon>
        <taxon>Pseudomonadota</taxon>
        <taxon>Alphaproteobacteria</taxon>
        <taxon>Rhodospirillales</taxon>
        <taxon>Magnetospirillaceae</taxon>
        <taxon>Paramagnetospirillum</taxon>
    </lineage>
</organism>
<keyword evidence="3" id="KW-0408">Iron</keyword>
<dbReference type="PANTHER" id="PTHR37164">
    <property type="entry name" value="BACTERIOHEMERYTHRIN"/>
    <property type="match status" value="1"/>
</dbReference>
<dbReference type="InterPro" id="IPR012312">
    <property type="entry name" value="Hemerythrin-like"/>
</dbReference>
<proteinExistence type="inferred from homology"/>
<evidence type="ECO:0000256" key="2">
    <source>
        <dbReference type="ARBA" id="ARBA00022723"/>
    </source>
</evidence>
<keyword evidence="6" id="KW-1185">Reference proteome</keyword>
<evidence type="ECO:0000313" key="5">
    <source>
        <dbReference type="EMBL" id="KIM00527.1"/>
    </source>
</evidence>
<comment type="similarity">
    <text evidence="1">Belongs to the hemerythrin family.</text>
</comment>
<dbReference type="GO" id="GO:0046872">
    <property type="term" value="F:metal ion binding"/>
    <property type="evidence" value="ECO:0007669"/>
    <property type="project" value="UniProtKB-KW"/>
</dbReference>
<gene>
    <name evidence="5" type="ORF">CCC_03129</name>
</gene>
<dbReference type="SUPFAM" id="SSF47188">
    <property type="entry name" value="Hemerythrin-like"/>
    <property type="match status" value="2"/>
</dbReference>
<protein>
    <submittedName>
        <fullName evidence="5">Hemerythrin</fullName>
    </submittedName>
</protein>
<dbReference type="InterPro" id="IPR035938">
    <property type="entry name" value="Hemerythrin-like_sf"/>
</dbReference>
<dbReference type="InterPro" id="IPR012827">
    <property type="entry name" value="Hemerythrin_metal-bd"/>
</dbReference>
<keyword evidence="2" id="KW-0479">Metal-binding</keyword>
<name>A0A0C2V630_PARME</name>